<dbReference type="GO" id="GO:0000139">
    <property type="term" value="C:Golgi membrane"/>
    <property type="evidence" value="ECO:0007669"/>
    <property type="project" value="UniProtKB-SubCell"/>
</dbReference>
<organism evidence="22 23">
    <name type="scientific">Trichobilharzia regenti</name>
    <name type="common">Nasal bird schistosome</name>
    <dbReference type="NCBI Taxonomy" id="157069"/>
    <lineage>
        <taxon>Eukaryota</taxon>
        <taxon>Metazoa</taxon>
        <taxon>Spiralia</taxon>
        <taxon>Lophotrochozoa</taxon>
        <taxon>Platyhelminthes</taxon>
        <taxon>Trematoda</taxon>
        <taxon>Digenea</taxon>
        <taxon>Strigeidida</taxon>
        <taxon>Schistosomatoidea</taxon>
        <taxon>Schistosomatidae</taxon>
        <taxon>Trichobilharzia</taxon>
    </lineage>
</organism>
<dbReference type="Pfam" id="PF01822">
    <property type="entry name" value="WSC"/>
    <property type="match status" value="1"/>
</dbReference>
<dbReference type="EC" id="2.4.2.26" evidence="6"/>
<evidence type="ECO:0000256" key="2">
    <source>
        <dbReference type="ARBA" id="ARBA00004648"/>
    </source>
</evidence>
<evidence type="ECO:0000256" key="14">
    <source>
        <dbReference type="ARBA" id="ARBA00023034"/>
    </source>
</evidence>
<name>A0AA85IPF6_TRIRE</name>
<evidence type="ECO:0000256" key="12">
    <source>
        <dbReference type="ARBA" id="ARBA00022968"/>
    </source>
</evidence>
<feature type="domain" description="WSC" evidence="21">
    <location>
        <begin position="113"/>
        <end position="210"/>
    </location>
</feature>
<dbReference type="GO" id="GO:0046872">
    <property type="term" value="F:metal ion binding"/>
    <property type="evidence" value="ECO:0007669"/>
    <property type="project" value="UniProtKB-KW"/>
</dbReference>
<keyword evidence="13 20" id="KW-1133">Transmembrane helix</keyword>
<keyword evidence="16" id="KW-1015">Disulfide bond</keyword>
<keyword evidence="7" id="KW-0328">Glycosyltransferase</keyword>
<keyword evidence="12" id="KW-0735">Signal-anchor</keyword>
<keyword evidence="9 20" id="KW-0812">Transmembrane</keyword>
<reference evidence="22" key="1">
    <citation type="submission" date="2022-06" db="EMBL/GenBank/DDBJ databases">
        <authorList>
            <person name="Berger JAMES D."/>
            <person name="Berger JAMES D."/>
        </authorList>
    </citation>
    <scope>NUCLEOTIDE SEQUENCE [LARGE SCALE GENOMIC DNA]</scope>
</reference>
<keyword evidence="15 20" id="KW-0472">Membrane</keyword>
<dbReference type="InterPro" id="IPR003406">
    <property type="entry name" value="Glyco_trans_14"/>
</dbReference>
<keyword evidence="8" id="KW-0808">Transferase</keyword>
<evidence type="ECO:0000256" key="18">
    <source>
        <dbReference type="ARBA" id="ARBA00042865"/>
    </source>
</evidence>
<keyword evidence="10" id="KW-0479">Metal-binding</keyword>
<proteinExistence type="inferred from homology"/>
<dbReference type="GO" id="GO:0030158">
    <property type="term" value="F:protein xylosyltransferase activity"/>
    <property type="evidence" value="ECO:0007669"/>
    <property type="project" value="UniProtKB-EC"/>
</dbReference>
<evidence type="ECO:0000256" key="8">
    <source>
        <dbReference type="ARBA" id="ARBA00022679"/>
    </source>
</evidence>
<protein>
    <recommendedName>
        <fullName evidence="6">protein xylosyltransferase</fullName>
        <ecNumber evidence="6">2.4.2.26</ecNumber>
    </recommendedName>
    <alternativeName>
        <fullName evidence="18">Peptide O-xylosyltransferase</fullName>
    </alternativeName>
</protein>
<keyword evidence="22" id="KW-1185">Reference proteome</keyword>
<comment type="pathway">
    <text evidence="4">Glycan metabolism; heparan sulfate biosynthesis.</text>
</comment>
<evidence type="ECO:0000256" key="11">
    <source>
        <dbReference type="ARBA" id="ARBA00022824"/>
    </source>
</evidence>
<keyword evidence="14" id="KW-0333">Golgi apparatus</keyword>
<dbReference type="PANTHER" id="PTHR46025:SF3">
    <property type="entry name" value="XYLOSYLTRANSFERASE OXT"/>
    <property type="match status" value="1"/>
</dbReference>
<dbReference type="PROSITE" id="PS51212">
    <property type="entry name" value="WSC"/>
    <property type="match status" value="1"/>
</dbReference>
<comment type="pathway">
    <text evidence="3">Glycan metabolism; chondroitin sulfate biosynthesis.</text>
</comment>
<dbReference type="Pfam" id="PF02485">
    <property type="entry name" value="Branch"/>
    <property type="match status" value="1"/>
</dbReference>
<dbReference type="WBParaSite" id="TREG1_11260.3">
    <property type="protein sequence ID" value="TREG1_11260.3"/>
    <property type="gene ID" value="TREG1_11260"/>
</dbReference>
<evidence type="ECO:0000256" key="1">
    <source>
        <dbReference type="ARBA" id="ARBA00004323"/>
    </source>
</evidence>
<evidence type="ECO:0000256" key="19">
    <source>
        <dbReference type="ARBA" id="ARBA00047847"/>
    </source>
</evidence>
<accession>A0AA85IPF6</accession>
<evidence type="ECO:0000313" key="22">
    <source>
        <dbReference type="Proteomes" id="UP000050795"/>
    </source>
</evidence>
<evidence type="ECO:0000313" key="23">
    <source>
        <dbReference type="WBParaSite" id="TREG1_11260.3"/>
    </source>
</evidence>
<dbReference type="GO" id="GO:0050650">
    <property type="term" value="P:chondroitin sulfate proteoglycan biosynthetic process"/>
    <property type="evidence" value="ECO:0007669"/>
    <property type="project" value="TreeGrafter"/>
</dbReference>
<dbReference type="InterPro" id="IPR002889">
    <property type="entry name" value="WSC_carb-bd"/>
</dbReference>
<evidence type="ECO:0000256" key="10">
    <source>
        <dbReference type="ARBA" id="ARBA00022723"/>
    </source>
</evidence>
<dbReference type="Proteomes" id="UP000050795">
    <property type="component" value="Unassembled WGS sequence"/>
</dbReference>
<reference evidence="23" key="2">
    <citation type="submission" date="2023-11" db="UniProtKB">
        <authorList>
            <consortium name="WormBaseParasite"/>
        </authorList>
    </citation>
    <scope>IDENTIFICATION</scope>
</reference>
<comment type="subcellular location">
    <subcellularLocation>
        <location evidence="2">Endoplasmic reticulum membrane</location>
        <topology evidence="2">Single-pass type II membrane protein</topology>
    </subcellularLocation>
    <subcellularLocation>
        <location evidence="1">Golgi apparatus membrane</location>
        <topology evidence="1">Single-pass type II membrane protein</topology>
    </subcellularLocation>
</comment>
<comment type="catalytic activity">
    <reaction evidence="19">
        <text>UDP-alpha-D-xylose + L-seryl-[protein] = 3-O-(beta-D-xylosyl)-L-seryl-[protein] + UDP + H(+)</text>
        <dbReference type="Rhea" id="RHEA:50192"/>
        <dbReference type="Rhea" id="RHEA-COMP:9863"/>
        <dbReference type="Rhea" id="RHEA-COMP:12567"/>
        <dbReference type="ChEBI" id="CHEBI:15378"/>
        <dbReference type="ChEBI" id="CHEBI:29999"/>
        <dbReference type="ChEBI" id="CHEBI:57632"/>
        <dbReference type="ChEBI" id="CHEBI:58223"/>
        <dbReference type="ChEBI" id="CHEBI:132085"/>
        <dbReference type="EC" id="2.4.2.26"/>
    </reaction>
</comment>
<comment type="similarity">
    <text evidence="5">Belongs to the glycosyltransferase 14 family. XylT subfamily.</text>
</comment>
<evidence type="ECO:0000256" key="16">
    <source>
        <dbReference type="ARBA" id="ARBA00023157"/>
    </source>
</evidence>
<evidence type="ECO:0000256" key="20">
    <source>
        <dbReference type="SAM" id="Phobius"/>
    </source>
</evidence>
<keyword evidence="11" id="KW-0256">Endoplasmic reticulum</keyword>
<evidence type="ECO:0000259" key="21">
    <source>
        <dbReference type="PROSITE" id="PS51212"/>
    </source>
</evidence>
<dbReference type="InterPro" id="IPR024448">
    <property type="entry name" value="XylT_C"/>
</dbReference>
<evidence type="ECO:0000256" key="3">
    <source>
        <dbReference type="ARBA" id="ARBA00004840"/>
    </source>
</evidence>
<feature type="transmembrane region" description="Helical" evidence="20">
    <location>
        <begin position="12"/>
        <end position="33"/>
    </location>
</feature>
<dbReference type="Pfam" id="PF12529">
    <property type="entry name" value="Xylo_C"/>
    <property type="match status" value="1"/>
</dbReference>
<dbReference type="GO" id="GO:0005789">
    <property type="term" value="C:endoplasmic reticulum membrane"/>
    <property type="evidence" value="ECO:0007669"/>
    <property type="project" value="UniProtKB-SubCell"/>
</dbReference>
<sequence length="907" mass="104095">MTYSVFGHLRRLFYVLVCVLIFVELYALLYIHIFRETYTFDFHFTQVLNQTHGTSFLAGDTNCLSQNKHLWSAYNRTRSESCKKVFIDVGCKAVSYDGFSHSSCHSQGNLSRQPSFVGCFFVSFSELSKVKSSEYKDMNDCLSICRSLGVAYSWIGPNHSCWCRMNLPNRSENVSISLCSIKCAFDEQSITPENYQLCPDPVPVRIYATRANPPYHPTPLPLKSGLVDLVLKKPIRIVYLLVWNGRSWLHIRRMFKLIYHTRHYYYIHVDSRCDYLYSKVKSFVQDYPSNVHLTPTRFSPVWGGQSLLSMFLSALNELSTNLRDWEWDFVINLSESDMPIRPHHELVTYLSHNKDKIFLRSFSHTGQSFLRNQGFGQLFVECDSYVWHLGERPIPSGVILDGGSDWMILPKVFVDYIIHSEDSLISDIKEYFRYSLLPVESFFHTVAQNTHFCTSVINHYLRFINWKRPQGCGCKYGSVVDWCGCSPLTLNGPKDAETLCELAGKCSQSDYGLQPLFFARKFDSTIDMGIINFVISKLLTRDDITVTSNDDNYYLENIYSKEENLMTDDNPHQQTLFLALNCLSRKLILQLLETYNNSHNIFSTKSLLLNAFALFNAIGWQEFDGSLSNELVRGWVDKRNTVPSLVLQIELQNAVEMNSAEARDNFIIEILIHPPSFSFTTSDTTDSLLPGDIGFLEISSNFDVKEQIFRNYPRFLTLHELLTILILWKGNSDYKIYKTSVVFTLINPRGIPCPNQVTLPLVQNEHTVRSLAMPDLYITTSLIKSTVITNCVSPDINVISGEWSVLAVTSSGQVSRVKFLLLDLLKLKQSSMRSQENSFVDELIFDSEAWNSVKFTDFCTVQQSVKHASNRLYSDNHTNTDVSIFANQSHHDCSTVHWSSFFKDSVY</sequence>
<evidence type="ECO:0000256" key="17">
    <source>
        <dbReference type="ARBA" id="ARBA00023180"/>
    </source>
</evidence>
<dbReference type="GO" id="GO:0015012">
    <property type="term" value="P:heparan sulfate proteoglycan biosynthetic process"/>
    <property type="evidence" value="ECO:0007669"/>
    <property type="project" value="TreeGrafter"/>
</dbReference>
<keyword evidence="17" id="KW-0325">Glycoprotein</keyword>
<evidence type="ECO:0000256" key="15">
    <source>
        <dbReference type="ARBA" id="ARBA00023136"/>
    </source>
</evidence>
<evidence type="ECO:0000256" key="5">
    <source>
        <dbReference type="ARBA" id="ARBA00010195"/>
    </source>
</evidence>
<evidence type="ECO:0000256" key="13">
    <source>
        <dbReference type="ARBA" id="ARBA00022989"/>
    </source>
</evidence>
<dbReference type="InterPro" id="IPR043538">
    <property type="entry name" value="XYLT"/>
</dbReference>
<evidence type="ECO:0000256" key="4">
    <source>
        <dbReference type="ARBA" id="ARBA00005093"/>
    </source>
</evidence>
<evidence type="ECO:0000256" key="9">
    <source>
        <dbReference type="ARBA" id="ARBA00022692"/>
    </source>
</evidence>
<evidence type="ECO:0000256" key="6">
    <source>
        <dbReference type="ARBA" id="ARBA00011972"/>
    </source>
</evidence>
<dbReference type="AlphaFoldDB" id="A0AA85IPF6"/>
<dbReference type="PANTHER" id="PTHR46025">
    <property type="entry name" value="XYLOSYLTRANSFERASE OXT"/>
    <property type="match status" value="1"/>
</dbReference>
<evidence type="ECO:0000256" key="7">
    <source>
        <dbReference type="ARBA" id="ARBA00022676"/>
    </source>
</evidence>